<comment type="caution">
    <text evidence="2">The sequence shown here is derived from an EMBL/GenBank/DDBJ whole genome shotgun (WGS) entry which is preliminary data.</text>
</comment>
<evidence type="ECO:0000259" key="1">
    <source>
        <dbReference type="Pfam" id="PF00557"/>
    </source>
</evidence>
<proteinExistence type="predicted"/>
<organism evidence="2 3">
    <name type="scientific">Candidatus Korobacter versatilis</name>
    <dbReference type="NCBI Taxonomy" id="658062"/>
    <lineage>
        <taxon>Bacteria</taxon>
        <taxon>Pseudomonadati</taxon>
        <taxon>Acidobacteriota</taxon>
        <taxon>Terriglobia</taxon>
        <taxon>Terriglobales</taxon>
        <taxon>Candidatus Korobacteraceae</taxon>
        <taxon>Candidatus Korobacter</taxon>
    </lineage>
</organism>
<dbReference type="Gene3D" id="3.90.230.10">
    <property type="entry name" value="Creatinase/methionine aminopeptidase superfamily"/>
    <property type="match status" value="1"/>
</dbReference>
<dbReference type="SUPFAM" id="SSF55920">
    <property type="entry name" value="Creatinase/aminopeptidase"/>
    <property type="match status" value="1"/>
</dbReference>
<name>A0A932AAC4_9BACT</name>
<sequence length="387" mass="42959">MDLSSIQSALAERGFDAWLFYDHHHRDPIAYRVLGLPELMVTRRWYYVIPAKGDPQKLVHRIEAGHLDTVPGAKTEYSSWQEQQAGLKKMLAPYKKIAMEYSPNNAIPYVGLVDAGTIELLRSFGKEIASSGDLVARFEAAWTDAQIQSHFAARDAIDKITQEAFQEIGRRVRNGGTHEYEMQQWILEAFKRDALVTEDFPIVGVNGNSGNPHYEPKADRSAKIKEGDFVLLDIWAKKNTPDAVYYDITWTGFIGKAPSDKQREVFAIVTAARDAGVKAVKDAVAAGQKLQGWQVDDATRATIAAKGYGQYFTHRTGHSIGPSVHGNGANMDNLETHDVREIIPNSCFSIEPGIYLPEFGVRSEVNVLVRKGSAEVTGAVQKDLVLI</sequence>
<dbReference type="Proteomes" id="UP000779809">
    <property type="component" value="Unassembled WGS sequence"/>
</dbReference>
<dbReference type="SUPFAM" id="SSF53092">
    <property type="entry name" value="Creatinase/prolidase N-terminal domain"/>
    <property type="match status" value="1"/>
</dbReference>
<dbReference type="InterPro" id="IPR029149">
    <property type="entry name" value="Creatin/AminoP/Spt16_N"/>
</dbReference>
<dbReference type="GO" id="GO:0004177">
    <property type="term" value="F:aminopeptidase activity"/>
    <property type="evidence" value="ECO:0007669"/>
    <property type="project" value="UniProtKB-KW"/>
</dbReference>
<evidence type="ECO:0000313" key="2">
    <source>
        <dbReference type="EMBL" id="MBI2679233.1"/>
    </source>
</evidence>
<accession>A0A932AAC4</accession>
<keyword evidence="2" id="KW-0645">Protease</keyword>
<dbReference type="PANTHER" id="PTHR46112">
    <property type="entry name" value="AMINOPEPTIDASE"/>
    <property type="match status" value="1"/>
</dbReference>
<protein>
    <submittedName>
        <fullName evidence="2">Aminopeptidase P family protein</fullName>
    </submittedName>
</protein>
<feature type="domain" description="Peptidase M24" evidence="1">
    <location>
        <begin position="159"/>
        <end position="370"/>
    </location>
</feature>
<reference evidence="2" key="1">
    <citation type="submission" date="2020-07" db="EMBL/GenBank/DDBJ databases">
        <title>Huge and variable diversity of episymbiotic CPR bacteria and DPANN archaea in groundwater ecosystems.</title>
        <authorList>
            <person name="He C.Y."/>
            <person name="Keren R."/>
            <person name="Whittaker M."/>
            <person name="Farag I.F."/>
            <person name="Doudna J."/>
            <person name="Cate J.H.D."/>
            <person name="Banfield J.F."/>
        </authorList>
    </citation>
    <scope>NUCLEOTIDE SEQUENCE</scope>
    <source>
        <strain evidence="2">NC_groundwater_580_Pr5_B-0.1um_64_19</strain>
    </source>
</reference>
<dbReference type="EMBL" id="JACPNR010000013">
    <property type="protein sequence ID" value="MBI2679233.1"/>
    <property type="molecule type" value="Genomic_DNA"/>
</dbReference>
<dbReference type="InterPro" id="IPR000994">
    <property type="entry name" value="Pept_M24"/>
</dbReference>
<keyword evidence="2" id="KW-0378">Hydrolase</keyword>
<dbReference type="AlphaFoldDB" id="A0A932AAC4"/>
<gene>
    <name evidence="2" type="ORF">HYX28_10680</name>
</gene>
<dbReference type="Pfam" id="PF00557">
    <property type="entry name" value="Peptidase_M24"/>
    <property type="match status" value="1"/>
</dbReference>
<dbReference type="PANTHER" id="PTHR46112:SF3">
    <property type="entry name" value="AMINOPEPTIDASE YPDF"/>
    <property type="match status" value="1"/>
</dbReference>
<dbReference type="InterPro" id="IPR036005">
    <property type="entry name" value="Creatinase/aminopeptidase-like"/>
</dbReference>
<dbReference type="InterPro" id="IPR050659">
    <property type="entry name" value="Peptidase_M24B"/>
</dbReference>
<evidence type="ECO:0000313" key="3">
    <source>
        <dbReference type="Proteomes" id="UP000779809"/>
    </source>
</evidence>
<keyword evidence="2" id="KW-0031">Aminopeptidase</keyword>